<dbReference type="InParanoid" id="A0A1E7FTL7"/>
<sequence>MGGINYVKVPVSSSDSRFRKNAKKLQWIQQILKTAGSNEFSEDDVAVCIMMFLVDRHPEALVALGQKLKIPELLADKRMDPFTAASMWNEANVPLRGQRAIKRYVYTYFGFWLTPAEHHISAITDHHVEPIHGESIIEEKMLSWWYKNIDDVVKTLLDNEWYGLDFNDIDVVFGGDHGQGVFGAAVKIILWKGDNIVRKAVEKIGHIDSDKDNYTILNETIAPFLNTSLQYIKDKVLFLGVGDLKFVSMSLGKVNMDSHWCHLCDLSPNEWMNLDHSEGNNWTLAGIEALVMALDTKIIKDTPANRKGCVREPLFGALEPWDWIIPCLHVMMGAMNDAFAGLVLYVEQRHECISLEENEARRFYWKELIKLDDAIHIYNACKGVYEHYDAEIKKLRRTKEQRVRRGNRNRSKASPFLHSKEARDAYAAQIKLMSSEATSKRNSLNEKAQAVKILRASVKLAKNEVGKVQKKDGREVSNSQLRQKMDKCLKDHGVDRGASHGGDFTGVACLILEERVDDIIEEIETILLDYGNGKQEEIKQVCKSYRLHFLLSSHMFSLARTSRTDMRDPITRATILSQLKEVIPLVFKSTERMPLSMRTPKRHIMEHLITMMEMHDGIAEYLEDWVEHIHQRYINSKSRGKMRDLVKIANYHSRVDKLYHNPKILKIKEEVRIKRERVFKKESSYFKGNGRKNLQQEARRGRRLQAVVEARVLFAETPQLESGLGLNLVDERAGIDNMTEARVRV</sequence>
<evidence type="ECO:0000313" key="1">
    <source>
        <dbReference type="EMBL" id="OEU21464.1"/>
    </source>
</evidence>
<dbReference type="KEGG" id="fcy:FRACYDRAFT_235090"/>
<name>A0A1E7FTL7_9STRA</name>
<keyword evidence="2" id="KW-1185">Reference proteome</keyword>
<proteinExistence type="predicted"/>
<reference evidence="1 2" key="1">
    <citation type="submission" date="2016-09" db="EMBL/GenBank/DDBJ databases">
        <title>Extensive genetic diversity and differential bi-allelic expression allows diatom success in the polar Southern Ocean.</title>
        <authorList>
            <consortium name="DOE Joint Genome Institute"/>
            <person name="Mock T."/>
            <person name="Otillar R.P."/>
            <person name="Strauss J."/>
            <person name="Dupont C."/>
            <person name="Frickenhaus S."/>
            <person name="Maumus F."/>
            <person name="Mcmullan M."/>
            <person name="Sanges R."/>
            <person name="Schmutz J."/>
            <person name="Toseland A."/>
            <person name="Valas R."/>
            <person name="Veluchamy A."/>
            <person name="Ward B.J."/>
            <person name="Allen A."/>
            <person name="Barry K."/>
            <person name="Falciatore A."/>
            <person name="Ferrante M."/>
            <person name="Fortunato A.E."/>
            <person name="Gloeckner G."/>
            <person name="Gruber A."/>
            <person name="Hipkin R."/>
            <person name="Janech M."/>
            <person name="Kroth P."/>
            <person name="Leese F."/>
            <person name="Lindquist E."/>
            <person name="Lyon B.R."/>
            <person name="Martin J."/>
            <person name="Mayer C."/>
            <person name="Parker M."/>
            <person name="Quesneville H."/>
            <person name="Raymond J."/>
            <person name="Uhlig C."/>
            <person name="Valentin K.U."/>
            <person name="Worden A.Z."/>
            <person name="Armbrust E.V."/>
            <person name="Bowler C."/>
            <person name="Green B."/>
            <person name="Moulton V."/>
            <person name="Van Oosterhout C."/>
            <person name="Grigoriev I."/>
        </authorList>
    </citation>
    <scope>NUCLEOTIDE SEQUENCE [LARGE SCALE GENOMIC DNA]</scope>
    <source>
        <strain evidence="1 2">CCMP1102</strain>
    </source>
</reference>
<accession>A0A1E7FTL7</accession>
<gene>
    <name evidence="1" type="ORF">FRACYDRAFT_235090</name>
</gene>
<dbReference type="AlphaFoldDB" id="A0A1E7FTL7"/>
<dbReference type="Proteomes" id="UP000095751">
    <property type="component" value="Unassembled WGS sequence"/>
</dbReference>
<organism evidence="1 2">
    <name type="scientific">Fragilariopsis cylindrus CCMP1102</name>
    <dbReference type="NCBI Taxonomy" id="635003"/>
    <lineage>
        <taxon>Eukaryota</taxon>
        <taxon>Sar</taxon>
        <taxon>Stramenopiles</taxon>
        <taxon>Ochrophyta</taxon>
        <taxon>Bacillariophyta</taxon>
        <taxon>Bacillariophyceae</taxon>
        <taxon>Bacillariophycidae</taxon>
        <taxon>Bacillariales</taxon>
        <taxon>Bacillariaceae</taxon>
        <taxon>Fragilariopsis</taxon>
    </lineage>
</organism>
<evidence type="ECO:0000313" key="2">
    <source>
        <dbReference type="Proteomes" id="UP000095751"/>
    </source>
</evidence>
<dbReference type="EMBL" id="KV784354">
    <property type="protein sequence ID" value="OEU21464.1"/>
    <property type="molecule type" value="Genomic_DNA"/>
</dbReference>
<protein>
    <submittedName>
        <fullName evidence="1">Uncharacterized protein</fullName>
    </submittedName>
</protein>